<dbReference type="InterPro" id="IPR000159">
    <property type="entry name" value="RA_dom"/>
</dbReference>
<comment type="subcellular location">
    <subcellularLocation>
        <location evidence="1">Cytoplasm</location>
    </subcellularLocation>
</comment>
<dbReference type="Pfam" id="PF02137">
    <property type="entry name" value="A_deamin"/>
    <property type="match status" value="2"/>
</dbReference>
<dbReference type="FunFam" id="2.30.42.10:FF:000061">
    <property type="entry name" value="sorting nexin-27 isoform X2"/>
    <property type="match status" value="1"/>
</dbReference>
<gene>
    <name evidence="14" type="ORF">Baya_14279</name>
</gene>
<dbReference type="InterPro" id="IPR037827">
    <property type="entry name" value="SNX27_FERM-like_dom"/>
</dbReference>
<feature type="domain" description="DRBM" evidence="9">
    <location>
        <begin position="1194"/>
        <end position="1262"/>
    </location>
</feature>
<dbReference type="PROSITE" id="PS50200">
    <property type="entry name" value="RA"/>
    <property type="match status" value="1"/>
</dbReference>
<dbReference type="PANTHER" id="PTHR10910:SF107">
    <property type="entry name" value="DOUBLE-STRANDED RNA-SPECIFIC ADENOSINE DEAMINASE"/>
    <property type="match status" value="1"/>
</dbReference>
<dbReference type="Gene3D" id="3.30.160.20">
    <property type="match status" value="3"/>
</dbReference>
<keyword evidence="5" id="KW-0943">RNA-mediated gene silencing</keyword>
<dbReference type="Gene3D" id="1.10.10.10">
    <property type="entry name" value="Winged helix-like DNA-binding domain superfamily/Winged helix DNA-binding domain"/>
    <property type="match status" value="2"/>
</dbReference>
<dbReference type="CDD" id="cd06886">
    <property type="entry name" value="PX_SNX27"/>
    <property type="match status" value="1"/>
</dbReference>
<feature type="region of interest" description="Disordered" evidence="7">
    <location>
        <begin position="687"/>
        <end position="722"/>
    </location>
</feature>
<evidence type="ECO:0000256" key="7">
    <source>
        <dbReference type="SAM" id="MobiDB-lite"/>
    </source>
</evidence>
<dbReference type="SMART" id="SM00358">
    <property type="entry name" value="DSRM"/>
    <property type="match status" value="3"/>
</dbReference>
<dbReference type="SMART" id="SM00552">
    <property type="entry name" value="ADEAMc"/>
    <property type="match status" value="1"/>
</dbReference>
<dbReference type="PANTHER" id="PTHR10910">
    <property type="entry name" value="EUKARYOTE SPECIFIC DSRNA BINDING PROTEIN"/>
    <property type="match status" value="1"/>
</dbReference>
<dbReference type="PROSITE" id="PS50195">
    <property type="entry name" value="PX"/>
    <property type="match status" value="1"/>
</dbReference>
<evidence type="ECO:0000256" key="3">
    <source>
        <dbReference type="ARBA" id="ARBA00022737"/>
    </source>
</evidence>
<dbReference type="SMART" id="SM00550">
    <property type="entry name" value="Zalpha"/>
    <property type="match status" value="2"/>
</dbReference>
<feature type="domain" description="DRBM" evidence="9">
    <location>
        <begin position="1319"/>
        <end position="1387"/>
    </location>
</feature>
<dbReference type="Gene3D" id="3.10.20.90">
    <property type="entry name" value="Phosphatidylinositol 3-kinase Catalytic Subunit, Chain A, domain 1"/>
    <property type="match status" value="1"/>
</dbReference>
<dbReference type="Pfam" id="PF00595">
    <property type="entry name" value="PDZ"/>
    <property type="match status" value="1"/>
</dbReference>
<dbReference type="Proteomes" id="UP000319801">
    <property type="component" value="Unassembled WGS sequence"/>
</dbReference>
<evidence type="ECO:0000259" key="13">
    <source>
        <dbReference type="PROSITE" id="PS50200"/>
    </source>
</evidence>
<dbReference type="InterPro" id="IPR001478">
    <property type="entry name" value="PDZ"/>
</dbReference>
<dbReference type="InterPro" id="IPR036390">
    <property type="entry name" value="WH_DNA-bd_sf"/>
</dbReference>
<dbReference type="PROSITE" id="PS50139">
    <property type="entry name" value="Z_BINDING"/>
    <property type="match status" value="2"/>
</dbReference>
<dbReference type="InterPro" id="IPR042371">
    <property type="entry name" value="Z_dom"/>
</dbReference>
<dbReference type="SMART" id="SM00228">
    <property type="entry name" value="PDZ"/>
    <property type="match status" value="1"/>
</dbReference>
<feature type="domain" description="DRBM" evidence="9">
    <location>
        <begin position="1115"/>
        <end position="1166"/>
    </location>
</feature>
<evidence type="ECO:0000259" key="12">
    <source>
        <dbReference type="PROSITE" id="PS50195"/>
    </source>
</evidence>
<evidence type="ECO:0000256" key="2">
    <source>
        <dbReference type="ARBA" id="ARBA00022490"/>
    </source>
</evidence>
<keyword evidence="15" id="KW-1185">Reference proteome</keyword>
<dbReference type="InterPro" id="IPR037833">
    <property type="entry name" value="SNX27_PX"/>
</dbReference>
<dbReference type="SUPFAM" id="SSF54768">
    <property type="entry name" value="dsRNA-binding domain-like"/>
    <property type="match status" value="3"/>
</dbReference>
<feature type="compositionally biased region" description="Low complexity" evidence="7">
    <location>
        <begin position="622"/>
        <end position="637"/>
    </location>
</feature>
<dbReference type="GO" id="GO:0003725">
    <property type="term" value="F:double-stranded RNA binding"/>
    <property type="evidence" value="ECO:0007669"/>
    <property type="project" value="TreeGrafter"/>
</dbReference>
<evidence type="ECO:0000256" key="1">
    <source>
        <dbReference type="ARBA" id="ARBA00004496"/>
    </source>
</evidence>
<dbReference type="FunFam" id="3.10.20.90:FF:000075">
    <property type="entry name" value="sorting nexin-27 isoform X2"/>
    <property type="match status" value="1"/>
</dbReference>
<dbReference type="GO" id="GO:0003726">
    <property type="term" value="F:double-stranded RNA adenosine deaminase activity"/>
    <property type="evidence" value="ECO:0007669"/>
    <property type="project" value="InterPro"/>
</dbReference>
<dbReference type="GO" id="GO:0006382">
    <property type="term" value="P:adenosine to inosine editing"/>
    <property type="evidence" value="ECO:0007669"/>
    <property type="project" value="TreeGrafter"/>
</dbReference>
<dbReference type="Gene3D" id="3.30.1520.10">
    <property type="entry name" value="Phox-like domain"/>
    <property type="match status" value="1"/>
</dbReference>
<dbReference type="InterPro" id="IPR014720">
    <property type="entry name" value="dsRBD_dom"/>
</dbReference>
<dbReference type="GO" id="GO:0031047">
    <property type="term" value="P:regulatory ncRNA-mediated gene silencing"/>
    <property type="evidence" value="ECO:0007669"/>
    <property type="project" value="UniProtKB-KW"/>
</dbReference>
<dbReference type="OrthoDB" id="10268011at2759"/>
<dbReference type="CDD" id="cd23070">
    <property type="entry name" value="PDZ_SNX27-like"/>
    <property type="match status" value="1"/>
</dbReference>
<evidence type="ECO:0000259" key="11">
    <source>
        <dbReference type="PROSITE" id="PS50141"/>
    </source>
</evidence>
<accession>A0A556V929</accession>
<proteinExistence type="predicted"/>
<dbReference type="Gene3D" id="2.30.42.10">
    <property type="match status" value="1"/>
</dbReference>
<keyword evidence="4 6" id="KW-0694">RNA-binding</keyword>
<dbReference type="InterPro" id="IPR044457">
    <property type="entry name" value="ADAR1_DSRM_3"/>
</dbReference>
<dbReference type="SUPFAM" id="SSF46785">
    <property type="entry name" value="Winged helix' DNA-binding domain"/>
    <property type="match status" value="2"/>
</dbReference>
<evidence type="ECO:0000313" key="15">
    <source>
        <dbReference type="Proteomes" id="UP000319801"/>
    </source>
</evidence>
<dbReference type="GO" id="GO:0005737">
    <property type="term" value="C:cytoplasm"/>
    <property type="evidence" value="ECO:0007669"/>
    <property type="project" value="UniProtKB-SubCell"/>
</dbReference>
<dbReference type="CDD" id="cd19915">
    <property type="entry name" value="DSRM_DRADA_rpt3"/>
    <property type="match status" value="1"/>
</dbReference>
<dbReference type="Pfam" id="PF00035">
    <property type="entry name" value="dsrm"/>
    <property type="match status" value="3"/>
</dbReference>
<dbReference type="InterPro" id="IPR036871">
    <property type="entry name" value="PX_dom_sf"/>
</dbReference>
<feature type="domain" description="Ras-associating" evidence="13">
    <location>
        <begin position="265"/>
        <end position="350"/>
    </location>
</feature>
<organism evidence="14 15">
    <name type="scientific">Bagarius yarrelli</name>
    <name type="common">Goonch</name>
    <name type="synonym">Bagrus yarrelli</name>
    <dbReference type="NCBI Taxonomy" id="175774"/>
    <lineage>
        <taxon>Eukaryota</taxon>
        <taxon>Metazoa</taxon>
        <taxon>Chordata</taxon>
        <taxon>Craniata</taxon>
        <taxon>Vertebrata</taxon>
        <taxon>Euteleostomi</taxon>
        <taxon>Actinopterygii</taxon>
        <taxon>Neopterygii</taxon>
        <taxon>Teleostei</taxon>
        <taxon>Ostariophysi</taxon>
        <taxon>Siluriformes</taxon>
        <taxon>Sisoridae</taxon>
        <taxon>Sisorinae</taxon>
        <taxon>Bagarius</taxon>
    </lineage>
</organism>
<name>A0A556V929_BAGYA</name>
<evidence type="ECO:0000256" key="6">
    <source>
        <dbReference type="PROSITE-ProRule" id="PRU00266"/>
    </source>
</evidence>
<sequence>MADVVDGEDVRTAVPSALRSSRYGSGGNITAGPRLVRIIKSDSGYGFNVRGQVSEGGQLRSINGELYAPLQHVSAVLPGGAADRAGISKGDRILEVNGVNVEGATHKQVVDLIRAGERELVLAVLSVPQPETDSLDPGDDGSSQSCYDYSDKQAVPISVPTYKHVEQNGEKFVVYNVYMAGRQLCSKRYREFAILHQNLKREFATFTFPKLPGKWPFSLSEQQLDARRRGLEEYLERVCSVRVIGESDIMQEFLSESDENYNGVSDVELRIALPDKTTVTVRVRKNCTTDQVYQAVVMKVGMDSITASYFALFEVINHSFVRKLAPNEFPHKLYALDDVKKGFIKVEEKSYQLQKLAEQRKVSMYLSMVRSCEGYNEIIFPHCACDSRRKGHVITAISIQHFKLHACTEEGTLENQVIAFEWGEMQRWDTDEEGMAFCFEYARGEKKPRWVKIFTPYFNYMHECFERVFCELKWRQEVCCDAFDRVTGCIFVECVLTMLCFQVEEEATDKDNKNCSKDGMCSKVKQCCTRVQLGILLLSCCVCVPTIIHSQQAVSSFVLHPCAMSRGRGGHSKEYQRFYLSPHQSKSNQGFYSQPFSAHPRTPHAPSPNTNSGRYQYPPPYSSAGPPGASSSPSLPSNSYTSRVPGPFQVQDQRPSSNRGACADEAADFRQKQTLFLQGRTAEAPKFVPGQSKHHSSPPQPFHGLSVENCSSHSSFGSTGSKASHTFSSGRYSLQVTEDIQEKVHNSLASLQQGETLQARVLAKKLRLPKKIVNQALYALSRSGQAVRLEGTPPLWRLWKEGVPEYSQRTYFSGNTEKYLVQDTFIKKNQCIGEVKPDSSFTTGTSPTAEASSDSSDESEDSEKESFSDQACEKDSSLSMTMDAKDCKLQIMQYLHETGQASALMIAKNLGLRNAMQVNPTLYAMEKHGDLSRNTGVMPPVWELTAHRRDRMARQRKAAVAAAIIHNESKLCDTSGPAKTAETAPKTVYGSGLSEEVMSWENHPASQKSASMDSTFGNGMLDKKTHLDRDFLPALEKIPSNDKDHTSVPYSTQDSSYYLAQDKNGGHSEWASDDIPEFLNAIRSEVAVSLAAPIPPAQNTEAVRLQKLRLALSKNPVSGLMEYAQYLGYSCEFLLLEQSGPSHNPRFQMQVMLDGRRFPPAEASTELNDFAEDCFDNMDEPPKALARSLPGGKNPVSVLMEHSQRSGHAIEFIHTGQEGPAHDPRFMFQVKVGNSLYPEASAPSKKAARQLAAEEAVKALLAEGQLQLNKPHQAFCLLGEGDLSQAMPPCPSLPPLTAAELQAAHEAGVGDLINHLNNNAVSGLLEYARSRGFAAEIRLVGQSGLQHEPRFTYQAKLGGRWFPAVCASTKKQGKQEAADAALRVLIGEAEKAARTGELTAELPVTGSTVHDQFAMLSHQRFNALTARIQHSLLGRKILATIIMKRGADSLGTVVSLGTGNRCVKGEELSLKGDTVNDCHAEIISRRGFIRFLYGELMKYWERPEEDNIFELAEDGLLKIKDGITFHLYISTAPCGDGALFDKSCSEVAEVIGSAHVPVFENAKQGKLRTKVENGEGTIPVESSTIVPTWDGIQHGERLRTMSCSDKILRWNVLGLQGALLSHFMHPVYLQSITLGMVGRVSVYDSTRHTGKTKESSVNWSLPDQLKVEILDGTKGKVDSPKLEVSRVSKSNLFRHFRDVCRKAGRRDLLSLTSYAHAKMAARSFQQAKEQFYKALSQLGYGTWIGRPQEEKSFEASESEAQNIVSAQ</sequence>
<dbReference type="GO" id="GO:0032266">
    <property type="term" value="F:phosphatidylinositol-3-phosphate binding"/>
    <property type="evidence" value="ECO:0007669"/>
    <property type="project" value="InterPro"/>
</dbReference>
<dbReference type="PROSITE" id="PS50106">
    <property type="entry name" value="PDZ"/>
    <property type="match status" value="1"/>
</dbReference>
<dbReference type="CDD" id="cd13338">
    <property type="entry name" value="FERM-like_C_SNX27"/>
    <property type="match status" value="1"/>
</dbReference>
<protein>
    <submittedName>
        <fullName evidence="14">Sorting nexin-27</fullName>
    </submittedName>
</protein>
<dbReference type="Pfam" id="PF02295">
    <property type="entry name" value="z-alpha"/>
    <property type="match status" value="2"/>
</dbReference>
<evidence type="ECO:0000259" key="9">
    <source>
        <dbReference type="PROSITE" id="PS50137"/>
    </source>
</evidence>
<feature type="region of interest" description="Disordered" evidence="7">
    <location>
        <begin position="585"/>
        <end position="664"/>
    </location>
</feature>
<keyword evidence="3" id="KW-0677">Repeat</keyword>
<feature type="compositionally biased region" description="Polar residues" evidence="7">
    <location>
        <begin position="585"/>
        <end position="596"/>
    </location>
</feature>
<feature type="compositionally biased region" description="Polar residues" evidence="7">
    <location>
        <begin position="839"/>
        <end position="851"/>
    </location>
</feature>
<keyword evidence="2" id="KW-0963">Cytoplasm</keyword>
<dbReference type="InterPro" id="IPR036034">
    <property type="entry name" value="PDZ_sf"/>
</dbReference>
<reference evidence="14 15" key="1">
    <citation type="journal article" date="2019" name="Genome Biol. Evol.">
        <title>Whole-Genome Sequencing of the Giant Devil Catfish, Bagarius yarrelli.</title>
        <authorList>
            <person name="Jiang W."/>
            <person name="Lv Y."/>
            <person name="Cheng L."/>
            <person name="Yang K."/>
            <person name="Chao B."/>
            <person name="Wang X."/>
            <person name="Li Y."/>
            <person name="Pan X."/>
            <person name="You X."/>
            <person name="Zhang Y."/>
            <person name="Yang J."/>
            <person name="Li J."/>
            <person name="Zhang X."/>
            <person name="Liu S."/>
            <person name="Sun C."/>
            <person name="Yang J."/>
            <person name="Shi Q."/>
        </authorList>
    </citation>
    <scope>NUCLEOTIDE SEQUENCE [LARGE SCALE GENOMIC DNA]</scope>
    <source>
        <strain evidence="14">JWS20170419001</strain>
        <tissue evidence="14">Muscle</tissue>
    </source>
</reference>
<dbReference type="SMART" id="SM00312">
    <property type="entry name" value="PX"/>
    <property type="match status" value="1"/>
</dbReference>
<dbReference type="FunFam" id="3.30.1520.10:FF:000003">
    <property type="entry name" value="sorting nexin-27 isoform X2"/>
    <property type="match status" value="1"/>
</dbReference>
<dbReference type="InterPro" id="IPR036388">
    <property type="entry name" value="WH-like_DNA-bd_sf"/>
</dbReference>
<dbReference type="Pfam" id="PF00787">
    <property type="entry name" value="PX"/>
    <property type="match status" value="1"/>
</dbReference>
<evidence type="ECO:0000259" key="8">
    <source>
        <dbReference type="PROSITE" id="PS50106"/>
    </source>
</evidence>
<dbReference type="InterPro" id="IPR001683">
    <property type="entry name" value="PX_dom"/>
</dbReference>
<evidence type="ECO:0000256" key="4">
    <source>
        <dbReference type="ARBA" id="ARBA00022884"/>
    </source>
</evidence>
<feature type="domain" description="Z-binding" evidence="10">
    <location>
        <begin position="734"/>
        <end position="800"/>
    </location>
</feature>
<evidence type="ECO:0000259" key="10">
    <source>
        <dbReference type="PROSITE" id="PS50139"/>
    </source>
</evidence>
<dbReference type="SUPFAM" id="SSF64268">
    <property type="entry name" value="PX domain"/>
    <property type="match status" value="1"/>
</dbReference>
<dbReference type="InterPro" id="IPR002466">
    <property type="entry name" value="A_deamin"/>
</dbReference>
<dbReference type="GO" id="GO:0006396">
    <property type="term" value="P:RNA processing"/>
    <property type="evidence" value="ECO:0007669"/>
    <property type="project" value="InterPro"/>
</dbReference>
<feature type="domain" description="PDZ" evidence="8">
    <location>
        <begin position="35"/>
        <end position="128"/>
    </location>
</feature>
<evidence type="ECO:0000256" key="5">
    <source>
        <dbReference type="ARBA" id="ARBA00023158"/>
    </source>
</evidence>
<feature type="compositionally biased region" description="Polar residues" evidence="7">
    <location>
        <begin position="650"/>
        <end position="659"/>
    </location>
</feature>
<dbReference type="GO" id="GO:0008251">
    <property type="term" value="F:tRNA-specific adenosine deaminase activity"/>
    <property type="evidence" value="ECO:0007669"/>
    <property type="project" value="TreeGrafter"/>
</dbReference>
<dbReference type="EMBL" id="VCAZ01000166">
    <property type="protein sequence ID" value="TTB12812.1"/>
    <property type="molecule type" value="Genomic_DNA"/>
</dbReference>
<feature type="compositionally biased region" description="Low complexity" evidence="7">
    <location>
        <begin position="711"/>
        <end position="722"/>
    </location>
</feature>
<dbReference type="GO" id="GO:0016192">
    <property type="term" value="P:vesicle-mediated transport"/>
    <property type="evidence" value="ECO:0007669"/>
    <property type="project" value="UniProtKB-ARBA"/>
</dbReference>
<feature type="compositionally biased region" description="Basic and acidic residues" evidence="7">
    <location>
        <begin position="864"/>
        <end position="876"/>
    </location>
</feature>
<dbReference type="FunFam" id="3.30.160.20:FF:000005">
    <property type="entry name" value="Putative double-stranded RNA-specific adenosine deaminase"/>
    <property type="match status" value="2"/>
</dbReference>
<dbReference type="GO" id="GO:0007165">
    <property type="term" value="P:signal transduction"/>
    <property type="evidence" value="ECO:0007669"/>
    <property type="project" value="InterPro"/>
</dbReference>
<feature type="domain" description="Z-binding" evidence="10">
    <location>
        <begin position="881"/>
        <end position="946"/>
    </location>
</feature>
<feature type="region of interest" description="Disordered" evidence="7">
    <location>
        <begin position="836"/>
        <end position="877"/>
    </location>
</feature>
<comment type="caution">
    <text evidence="14">The sequence shown here is derived from an EMBL/GenBank/DDBJ whole genome shotgun (WGS) entry which is preliminary data.</text>
</comment>
<dbReference type="SUPFAM" id="SSF50156">
    <property type="entry name" value="PDZ domain-like"/>
    <property type="match status" value="1"/>
</dbReference>
<dbReference type="PROSITE" id="PS50141">
    <property type="entry name" value="A_DEAMIN_EDITASE"/>
    <property type="match status" value="1"/>
</dbReference>
<feature type="domain" description="PX" evidence="12">
    <location>
        <begin position="153"/>
        <end position="261"/>
    </location>
</feature>
<evidence type="ECO:0000313" key="14">
    <source>
        <dbReference type="EMBL" id="TTB12812.1"/>
    </source>
</evidence>
<dbReference type="Pfam" id="PF00788">
    <property type="entry name" value="RA"/>
    <property type="match status" value="1"/>
</dbReference>
<feature type="domain" description="A to I editase" evidence="11">
    <location>
        <begin position="1455"/>
        <end position="1753"/>
    </location>
</feature>
<dbReference type="GO" id="GO:0005730">
    <property type="term" value="C:nucleolus"/>
    <property type="evidence" value="ECO:0007669"/>
    <property type="project" value="TreeGrafter"/>
</dbReference>
<dbReference type="PROSITE" id="PS50137">
    <property type="entry name" value="DS_RBD"/>
    <property type="match status" value="3"/>
</dbReference>